<evidence type="ECO:0000256" key="6">
    <source>
        <dbReference type="SAM" id="Phobius"/>
    </source>
</evidence>
<evidence type="ECO:0000256" key="1">
    <source>
        <dbReference type="ARBA" id="ARBA00004141"/>
    </source>
</evidence>
<dbReference type="Pfam" id="PF20684">
    <property type="entry name" value="Fung_rhodopsin"/>
    <property type="match status" value="1"/>
</dbReference>
<organism evidence="8 9">
    <name type="scientific">Amniculicola lignicola CBS 123094</name>
    <dbReference type="NCBI Taxonomy" id="1392246"/>
    <lineage>
        <taxon>Eukaryota</taxon>
        <taxon>Fungi</taxon>
        <taxon>Dikarya</taxon>
        <taxon>Ascomycota</taxon>
        <taxon>Pezizomycotina</taxon>
        <taxon>Dothideomycetes</taxon>
        <taxon>Pleosporomycetidae</taxon>
        <taxon>Pleosporales</taxon>
        <taxon>Amniculicolaceae</taxon>
        <taxon>Amniculicola</taxon>
    </lineage>
</organism>
<comment type="subcellular location">
    <subcellularLocation>
        <location evidence="1">Membrane</location>
        <topology evidence="1">Multi-pass membrane protein</topology>
    </subcellularLocation>
</comment>
<dbReference type="InterPro" id="IPR049326">
    <property type="entry name" value="Rhodopsin_dom_fungi"/>
</dbReference>
<dbReference type="GO" id="GO:0016020">
    <property type="term" value="C:membrane"/>
    <property type="evidence" value="ECO:0007669"/>
    <property type="project" value="UniProtKB-SubCell"/>
</dbReference>
<evidence type="ECO:0000256" key="5">
    <source>
        <dbReference type="ARBA" id="ARBA00038359"/>
    </source>
</evidence>
<feature type="transmembrane region" description="Helical" evidence="6">
    <location>
        <begin position="121"/>
        <end position="141"/>
    </location>
</feature>
<evidence type="ECO:0000313" key="9">
    <source>
        <dbReference type="Proteomes" id="UP000799779"/>
    </source>
</evidence>
<dbReference type="Proteomes" id="UP000799779">
    <property type="component" value="Unassembled WGS sequence"/>
</dbReference>
<name>A0A6A5W9F5_9PLEO</name>
<dbReference type="InterPro" id="IPR052337">
    <property type="entry name" value="SAT4-like"/>
</dbReference>
<feature type="transmembrane region" description="Helical" evidence="6">
    <location>
        <begin position="245"/>
        <end position="267"/>
    </location>
</feature>
<dbReference type="OrthoDB" id="4682787at2759"/>
<evidence type="ECO:0000259" key="7">
    <source>
        <dbReference type="Pfam" id="PF20684"/>
    </source>
</evidence>
<dbReference type="AlphaFoldDB" id="A0A6A5W9F5"/>
<feature type="transmembrane region" description="Helical" evidence="6">
    <location>
        <begin position="172"/>
        <end position="194"/>
    </location>
</feature>
<evidence type="ECO:0000256" key="4">
    <source>
        <dbReference type="ARBA" id="ARBA00023136"/>
    </source>
</evidence>
<gene>
    <name evidence="8" type="ORF">P154DRAFT_536353</name>
</gene>
<protein>
    <recommendedName>
        <fullName evidence="7">Rhodopsin domain-containing protein</fullName>
    </recommendedName>
</protein>
<evidence type="ECO:0000256" key="3">
    <source>
        <dbReference type="ARBA" id="ARBA00022989"/>
    </source>
</evidence>
<dbReference type="PANTHER" id="PTHR33048:SF96">
    <property type="entry name" value="INTEGRAL MEMBRANE PROTEIN"/>
    <property type="match status" value="1"/>
</dbReference>
<dbReference type="PANTHER" id="PTHR33048">
    <property type="entry name" value="PTH11-LIKE INTEGRAL MEMBRANE PROTEIN (AFU_ORTHOLOGUE AFUA_5G11245)"/>
    <property type="match status" value="1"/>
</dbReference>
<feature type="domain" description="Rhodopsin" evidence="7">
    <location>
        <begin position="28"/>
        <end position="268"/>
    </location>
</feature>
<keyword evidence="3 6" id="KW-1133">Transmembrane helix</keyword>
<keyword evidence="9" id="KW-1185">Reference proteome</keyword>
<keyword evidence="2 6" id="KW-0812">Transmembrane</keyword>
<feature type="transmembrane region" description="Helical" evidence="6">
    <location>
        <begin position="44"/>
        <end position="70"/>
    </location>
</feature>
<reference evidence="8" key="1">
    <citation type="journal article" date="2020" name="Stud. Mycol.">
        <title>101 Dothideomycetes genomes: a test case for predicting lifestyles and emergence of pathogens.</title>
        <authorList>
            <person name="Haridas S."/>
            <person name="Albert R."/>
            <person name="Binder M."/>
            <person name="Bloem J."/>
            <person name="Labutti K."/>
            <person name="Salamov A."/>
            <person name="Andreopoulos B."/>
            <person name="Baker S."/>
            <person name="Barry K."/>
            <person name="Bills G."/>
            <person name="Bluhm B."/>
            <person name="Cannon C."/>
            <person name="Castanera R."/>
            <person name="Culley D."/>
            <person name="Daum C."/>
            <person name="Ezra D."/>
            <person name="Gonzalez J."/>
            <person name="Henrissat B."/>
            <person name="Kuo A."/>
            <person name="Liang C."/>
            <person name="Lipzen A."/>
            <person name="Lutzoni F."/>
            <person name="Magnuson J."/>
            <person name="Mondo S."/>
            <person name="Nolan M."/>
            <person name="Ohm R."/>
            <person name="Pangilinan J."/>
            <person name="Park H.-J."/>
            <person name="Ramirez L."/>
            <person name="Alfaro M."/>
            <person name="Sun H."/>
            <person name="Tritt A."/>
            <person name="Yoshinaga Y."/>
            <person name="Zwiers L.-H."/>
            <person name="Turgeon B."/>
            <person name="Goodwin S."/>
            <person name="Spatafora J."/>
            <person name="Crous P."/>
            <person name="Grigoriev I."/>
        </authorList>
    </citation>
    <scope>NUCLEOTIDE SEQUENCE</scope>
    <source>
        <strain evidence="8">CBS 123094</strain>
    </source>
</reference>
<accession>A0A6A5W9F5</accession>
<feature type="transmembrane region" description="Helical" evidence="6">
    <location>
        <begin position="206"/>
        <end position="225"/>
    </location>
</feature>
<dbReference type="EMBL" id="ML977604">
    <property type="protein sequence ID" value="KAF1998352.1"/>
    <property type="molecule type" value="Genomic_DNA"/>
</dbReference>
<evidence type="ECO:0000256" key="2">
    <source>
        <dbReference type="ARBA" id="ARBA00022692"/>
    </source>
</evidence>
<proteinExistence type="inferred from homology"/>
<evidence type="ECO:0000313" key="8">
    <source>
        <dbReference type="EMBL" id="KAF1998352.1"/>
    </source>
</evidence>
<keyword evidence="4 6" id="KW-0472">Membrane</keyword>
<feature type="transmembrane region" description="Helical" evidence="6">
    <location>
        <begin position="12"/>
        <end position="32"/>
    </location>
</feature>
<feature type="transmembrane region" description="Helical" evidence="6">
    <location>
        <begin position="90"/>
        <end position="109"/>
    </location>
</feature>
<comment type="similarity">
    <text evidence="5">Belongs to the SAT4 family.</text>
</comment>
<sequence>MTTPEERAHLTFAIIVTLLVLGWLTVILRFWVRLRITKSPGWDDATMLLTLILFTCYCGFILAISAFGALKHKPTRESLIQTLVYIQLGEIFYVITTTALKISLGLFFLRVLTKRWQINIFYVILYVSGIYGLFYTFIAIFQCGAPDKLLQSFLGTGNVKCLPSWFLLSTGYIYGSINVIADWTFVLIPIFILLDSDMDRSSKISVSIVMGLGAIGSISSILRMVYLKGLLLNGNAGPDSVRATIWATAEPGTGIIAANIAILRPLFRAVTSEVRYRISDVKASRTSKSGSVTNMGGTTQFDDRNDDTIALTSVISGGKGSKKKSIYSIPSPTWAEDVERAQIAKVMHIGATSMEAGSPMSKMPPTAKRG</sequence>